<proteinExistence type="predicted"/>
<feature type="domain" description="Extensin-like C-terminal" evidence="1">
    <location>
        <begin position="59"/>
        <end position="233"/>
    </location>
</feature>
<gene>
    <name evidence="2" type="ORF">Sant_3056</name>
</gene>
<evidence type="ECO:0000313" key="2">
    <source>
        <dbReference type="EMBL" id="AHF78062.1"/>
    </source>
</evidence>
<organism evidence="2 3">
    <name type="scientific">Sodalis praecaptivus</name>
    <dbReference type="NCBI Taxonomy" id="1239307"/>
    <lineage>
        <taxon>Bacteria</taxon>
        <taxon>Pseudomonadati</taxon>
        <taxon>Pseudomonadota</taxon>
        <taxon>Gammaproteobacteria</taxon>
        <taxon>Enterobacterales</taxon>
        <taxon>Bruguierivoracaceae</taxon>
        <taxon>Sodalis</taxon>
    </lineage>
</organism>
<protein>
    <submittedName>
        <fullName evidence="2">Extensin family protein</fullName>
    </submittedName>
</protein>
<dbReference type="EMBL" id="CP006569">
    <property type="protein sequence ID" value="AHF78062.1"/>
    <property type="molecule type" value="Genomic_DNA"/>
</dbReference>
<name>W0HZX7_9GAMM</name>
<accession>W0HZX7</accession>
<keyword evidence="3" id="KW-1185">Reference proteome</keyword>
<evidence type="ECO:0000259" key="1">
    <source>
        <dbReference type="Pfam" id="PF06904"/>
    </source>
</evidence>
<dbReference type="HOGENOM" id="CLU_043272_2_0_6"/>
<dbReference type="RefSeq" id="WP_038668670.1">
    <property type="nucleotide sequence ID" value="NZ_CP006569.1"/>
</dbReference>
<dbReference type="InterPro" id="IPR009683">
    <property type="entry name" value="Extensin-like_C"/>
</dbReference>
<dbReference type="KEGG" id="sod:Sant_3056"/>
<dbReference type="OrthoDB" id="9809788at2"/>
<evidence type="ECO:0000313" key="3">
    <source>
        <dbReference type="Proteomes" id="UP000019028"/>
    </source>
</evidence>
<dbReference type="PATRIC" id="fig|1239307.3.peg.3365"/>
<sequence length="233" mass="25441">MVRFLLVIAVLAALVVGGYPWIDRHLPPGYRPFAPLSVDDPPTWVTRMKLKRIKQDPAACMALLTQAQAAGRITFRQQRSSEGDCPLDNPVRVTRFGPVALSASFLASCPLALSSTMFVGQAAAPEAQTLLGKRLVRIDHVGSFACRNIYHRAEGRRSEHASADALDVAAFRFSDGSRLTIGGDYRRQNDGGQYLRTLFSASCAYYGNALGPDYNAAHASHFHLGMRGFGLCR</sequence>
<dbReference type="AlphaFoldDB" id="W0HZX7"/>
<reference evidence="2 3" key="1">
    <citation type="journal article" date="2014" name="Genome Biol. Evol.">
        <title>Genome degeneration and adaptation in a nascent stage of symbiosis.</title>
        <authorList>
            <person name="Oakeson K.F."/>
            <person name="Gil R."/>
            <person name="Clayton A.L."/>
            <person name="Dunn D.M."/>
            <person name="von Niederhausern A.C."/>
            <person name="Hamil C."/>
            <person name="Aoyagi A."/>
            <person name="Duval B."/>
            <person name="Baca A."/>
            <person name="Silva F.J."/>
            <person name="Vallier A."/>
            <person name="Jackson D.G."/>
            <person name="Latorre A."/>
            <person name="Weiss R.B."/>
            <person name="Heddi A."/>
            <person name="Moya A."/>
            <person name="Dale C."/>
        </authorList>
    </citation>
    <scope>NUCLEOTIDE SEQUENCE [LARGE SCALE GENOMIC DNA]</scope>
    <source>
        <strain evidence="2 3">HS1</strain>
    </source>
</reference>
<dbReference type="Pfam" id="PF06904">
    <property type="entry name" value="Extensin-like_C"/>
    <property type="match status" value="1"/>
</dbReference>
<dbReference type="Proteomes" id="UP000019028">
    <property type="component" value="Chromosome"/>
</dbReference>